<feature type="compositionally biased region" description="Polar residues" evidence="1">
    <location>
        <begin position="1007"/>
        <end position="1020"/>
    </location>
</feature>
<feature type="compositionally biased region" description="Polar residues" evidence="1">
    <location>
        <begin position="1038"/>
        <end position="1049"/>
    </location>
</feature>
<feature type="region of interest" description="Disordered" evidence="1">
    <location>
        <begin position="998"/>
        <end position="1020"/>
    </location>
</feature>
<gene>
    <name evidence="3" type="ORF">MPDQ_006243</name>
</gene>
<dbReference type="PANTHER" id="PTHR24114">
    <property type="entry name" value="LEUCINE RICH REPEAT FAMILY PROTEIN"/>
    <property type="match status" value="1"/>
</dbReference>
<comment type="caution">
    <text evidence="3">The sequence shown here is derived from an EMBL/GenBank/DDBJ whole genome shotgun (WGS) entry which is preliminary data.</text>
</comment>
<evidence type="ECO:0000313" key="4">
    <source>
        <dbReference type="Proteomes" id="UP000319663"/>
    </source>
</evidence>
<dbReference type="Pfam" id="PF25353">
    <property type="entry name" value="PH_2nd_LRR"/>
    <property type="match status" value="1"/>
</dbReference>
<dbReference type="Gene3D" id="3.80.10.10">
    <property type="entry name" value="Ribonuclease Inhibitor"/>
    <property type="match status" value="1"/>
</dbReference>
<dbReference type="InterPro" id="IPR057334">
    <property type="entry name" value="PH_2nd_LRR"/>
</dbReference>
<feature type="compositionally biased region" description="Basic residues" evidence="1">
    <location>
        <begin position="92"/>
        <end position="103"/>
    </location>
</feature>
<dbReference type="InterPro" id="IPR032675">
    <property type="entry name" value="LRR_dom_sf"/>
</dbReference>
<feature type="region of interest" description="Disordered" evidence="1">
    <location>
        <begin position="1"/>
        <end position="134"/>
    </location>
</feature>
<feature type="domain" description="PH" evidence="2">
    <location>
        <begin position="141"/>
        <end position="277"/>
    </location>
</feature>
<dbReference type="SMART" id="SM00368">
    <property type="entry name" value="LRR_RI"/>
    <property type="match status" value="4"/>
</dbReference>
<proteinExistence type="predicted"/>
<feature type="compositionally biased region" description="Polar residues" evidence="1">
    <location>
        <begin position="56"/>
        <end position="77"/>
    </location>
</feature>
<evidence type="ECO:0000313" key="3">
    <source>
        <dbReference type="EMBL" id="TQB73075.1"/>
    </source>
</evidence>
<keyword evidence="4" id="KW-1185">Reference proteome</keyword>
<sequence length="1369" mass="150644">MTGHPEKKQRRKSLGMFSASPAPLTRPEFHHRSSSDDHHALKGKPRPNSGFFGGHNPSSSYPGQVQRISDGTESETPFSAVPEAVPRPGPMPRRKSLLRKRRSVFGSLRSQNSLDDGDASGRRSKVSSIGDDDSSLGVGSAVLHHGEVQTTGGMWRKKSQYLVLTDTHLIRFKSQNKALDAFPSIAASFTHALPGSRQSSVSIGSMQDMHMVAHDTAAGISLSSIIAVYALDDGRLSSIVEVAYLDERTHKTALIQMHMPDPQELNLWMTGIRSAARFARSVNPLPIDQMSVDYVVSVLEHEKDYDPVTFRLFRVLQMASTKSSGGSSEDLTKLSPTGCYLAVGSHKIHLIPLHKASHRGSLTSSSDLDAASLSFGLMTLTGLSMEWGDDSLHLTFRIPLCKPFSVFLASVHATEIALWIRQYCEFLRPLWINQPCHFITPRELDNDDNLLPLSLMEEEEDYGCFDRTLVAYSAGYDIDTSNIRYTIDMQCDDAPCFKLLPPASLSSQNYTALELIAVMRALRYNDSFRTISFSGISLDALRGIRDPYGPDKDAFTTRAGSRVSIPGQENLSVLSQEIRALALKSKWLRRLDFSYCLKRTPSSDTGCDIPEAIFPIIRRELLTCVDWVALNGIKLGESDLDYLVDAASQRGSHLRALEVGNCGLSIHNLDLLLSTIVAQESTLEAIDISGMQGRLSPDTLQQYFGYFNQLRKVDLSCISRTSGPDPLITKDMLLNWRLEELSLNRTTVNQETTRSIAAYLASDKSRSLRVLQMNQCGLTGEDVAMLLRSIASNGGAQRNLHVYVNENRLDTGCPHLSDAIARDQTPSFLSMRMIDFKREEHFRQLVEAVRNNKSLKFLDISKASLPYDAGPETCKSLQMMFEDNDTLEDLDISGDSAHLDVARFGIGLNLALTGLKKNKSLKVLRIEHQKLGFQGASTLASVLEENTCLREVHCENNEMNLQSFTVLVNGLEKNNSLFVLSCMDGDRIRSLERIRREMESLTRESSGRPQNPPTGSSTTSLRRTIYAAVGQVGGGNKLTKNANSATNARNGHPSRPARISPPSSELLDQPACQEIERVLLSLTEKWDSEVVRLHGYLSRNYNLAHGLDEKSYEDIGVGYIDEKPFELPLATDISPRMSLDYEKFLASSEVPPAPTNDAVGAAEEMGSRPLSPLTTEPPTSGVPTGSSVITSVAEAKTADVTDSALRGVLSMLNRNNAEEKKEELLFDSEFAASFSSIRHDIKLDEQWRPRTAPLSPTHPPAPASTLPGSSRGRAQPPPTNGAHKPGSARSASGSATSNSTGSSSRSLYPSALKGLVSKSASREKKRMEKLRNIKPISNESNVKSYSERQPNPPQLDWSPPKLDLSFSST</sequence>
<evidence type="ECO:0000256" key="1">
    <source>
        <dbReference type="SAM" id="MobiDB-lite"/>
    </source>
</evidence>
<feature type="compositionally biased region" description="Low complexity" evidence="1">
    <location>
        <begin position="1169"/>
        <end position="1179"/>
    </location>
</feature>
<feature type="compositionally biased region" description="Low complexity" evidence="1">
    <location>
        <begin position="1053"/>
        <end position="1064"/>
    </location>
</feature>
<evidence type="ECO:0000259" key="2">
    <source>
        <dbReference type="PROSITE" id="PS50003"/>
    </source>
</evidence>
<organism evidence="3 4">
    <name type="scientific">Monascus purpureus</name>
    <name type="common">Red mold</name>
    <name type="synonym">Monascus anka</name>
    <dbReference type="NCBI Taxonomy" id="5098"/>
    <lineage>
        <taxon>Eukaryota</taxon>
        <taxon>Fungi</taxon>
        <taxon>Dikarya</taxon>
        <taxon>Ascomycota</taxon>
        <taxon>Pezizomycotina</taxon>
        <taxon>Eurotiomycetes</taxon>
        <taxon>Eurotiomycetidae</taxon>
        <taxon>Eurotiales</taxon>
        <taxon>Aspergillaceae</taxon>
        <taxon>Monascus</taxon>
    </lineage>
</organism>
<dbReference type="SUPFAM" id="SSF52047">
    <property type="entry name" value="RNI-like"/>
    <property type="match status" value="1"/>
</dbReference>
<reference evidence="3 4" key="1">
    <citation type="submission" date="2019-06" db="EMBL/GenBank/DDBJ databases">
        <title>Wine fermentation using esterase from Monascus purpureus.</title>
        <authorList>
            <person name="Geng C."/>
            <person name="Zhang Y."/>
        </authorList>
    </citation>
    <scope>NUCLEOTIDE SEQUENCE [LARGE SCALE GENOMIC DNA]</scope>
    <source>
        <strain evidence="3">HQ1</strain>
    </source>
</reference>
<feature type="region of interest" description="Disordered" evidence="1">
    <location>
        <begin position="1250"/>
        <end position="1369"/>
    </location>
</feature>
<dbReference type="EMBL" id="VIFY01000051">
    <property type="protein sequence ID" value="TQB73075.1"/>
    <property type="molecule type" value="Genomic_DNA"/>
</dbReference>
<feature type="compositionally biased region" description="Polar residues" evidence="1">
    <location>
        <begin position="1335"/>
        <end position="1349"/>
    </location>
</feature>
<dbReference type="STRING" id="5098.A0A507QUY6"/>
<feature type="compositionally biased region" description="Basic and acidic residues" evidence="1">
    <location>
        <begin position="1320"/>
        <end position="1331"/>
    </location>
</feature>
<dbReference type="PROSITE" id="PS50003">
    <property type="entry name" value="PH_DOMAIN"/>
    <property type="match status" value="1"/>
</dbReference>
<dbReference type="PANTHER" id="PTHR24114:SF2">
    <property type="entry name" value="F-BOX DOMAIN-CONTAINING PROTEIN-RELATED"/>
    <property type="match status" value="1"/>
</dbReference>
<dbReference type="OrthoDB" id="120976at2759"/>
<protein>
    <recommendedName>
        <fullName evidence="2">PH domain-containing protein</fullName>
    </recommendedName>
</protein>
<feature type="region of interest" description="Disordered" evidence="1">
    <location>
        <begin position="1148"/>
        <end position="1186"/>
    </location>
</feature>
<accession>A0A507QUY6</accession>
<name>A0A507QUY6_MONPU</name>
<dbReference type="Proteomes" id="UP000319663">
    <property type="component" value="Unassembled WGS sequence"/>
</dbReference>
<feature type="region of interest" description="Disordered" evidence="1">
    <location>
        <begin position="1033"/>
        <end position="1067"/>
    </location>
</feature>
<feature type="compositionally biased region" description="Basic and acidic residues" evidence="1">
    <location>
        <begin position="27"/>
        <end position="40"/>
    </location>
</feature>
<dbReference type="InterPro" id="IPR001849">
    <property type="entry name" value="PH_domain"/>
</dbReference>
<dbReference type="InterPro" id="IPR052394">
    <property type="entry name" value="LRR-containing"/>
</dbReference>
<feature type="compositionally biased region" description="Low complexity" evidence="1">
    <location>
        <begin position="1287"/>
        <end position="1306"/>
    </location>
</feature>